<keyword evidence="2" id="KW-1133">Transmembrane helix</keyword>
<dbReference type="NCBIfam" id="NF045516">
    <property type="entry name" value="GlpR"/>
    <property type="match status" value="2"/>
</dbReference>
<proteinExistence type="predicted"/>
<dbReference type="EMBL" id="AP022593">
    <property type="protein sequence ID" value="BBY51737.1"/>
    <property type="molecule type" value="Genomic_DNA"/>
</dbReference>
<dbReference type="Proteomes" id="UP000467428">
    <property type="component" value="Chromosome"/>
</dbReference>
<dbReference type="AlphaFoldDB" id="A0A7I7S4J0"/>
<feature type="transmembrane region" description="Helical" evidence="2">
    <location>
        <begin position="6"/>
        <end position="26"/>
    </location>
</feature>
<reference evidence="3 4" key="1">
    <citation type="journal article" date="2019" name="Emerg. Microbes Infect.">
        <title>Comprehensive subspecies identification of 175 nontuberculous mycobacteria species based on 7547 genomic profiles.</title>
        <authorList>
            <person name="Matsumoto Y."/>
            <person name="Kinjo T."/>
            <person name="Motooka D."/>
            <person name="Nabeya D."/>
            <person name="Jung N."/>
            <person name="Uechi K."/>
            <person name="Horii T."/>
            <person name="Iida T."/>
            <person name="Fujita J."/>
            <person name="Nakamura S."/>
        </authorList>
    </citation>
    <scope>NUCLEOTIDE SEQUENCE [LARGE SCALE GENOMIC DNA]</scope>
    <source>
        <strain evidence="3 4">JCM 18538</strain>
    </source>
</reference>
<evidence type="ECO:0000313" key="4">
    <source>
        <dbReference type="Proteomes" id="UP000467428"/>
    </source>
</evidence>
<accession>A0A7I7S4J0</accession>
<dbReference type="RefSeq" id="WP_163922856.1">
    <property type="nucleotide sequence ID" value="NZ_AP022593.1"/>
</dbReference>
<name>A0A7I7S4J0_9MYCO</name>
<evidence type="ECO:0000313" key="3">
    <source>
        <dbReference type="EMBL" id="BBY51737.1"/>
    </source>
</evidence>
<geneLocation type="plasmid" evidence="4">
    <name>pjcm18538 dna</name>
</geneLocation>
<feature type="compositionally biased region" description="Acidic residues" evidence="1">
    <location>
        <begin position="210"/>
        <end position="224"/>
    </location>
</feature>
<organism evidence="3 4">
    <name type="scientific">Mycolicibacterium arabiense</name>
    <dbReference type="NCBI Taxonomy" id="1286181"/>
    <lineage>
        <taxon>Bacteria</taxon>
        <taxon>Bacillati</taxon>
        <taxon>Actinomycetota</taxon>
        <taxon>Actinomycetes</taxon>
        <taxon>Mycobacteriales</taxon>
        <taxon>Mycobacteriaceae</taxon>
        <taxon>Mycolicibacterium</taxon>
    </lineage>
</organism>
<feature type="region of interest" description="Disordered" evidence="1">
    <location>
        <begin position="202"/>
        <end position="257"/>
    </location>
</feature>
<sequence length="397" mass="43967">MPSIPQSLLWISLVVLWLFVLVPMLISKRDTVRRTSDVALATRVLNTGRGARLRKRGPAAGHFSDPDWRPTHEDLDEYDDGYDGDDAETAPRKAVVLAASAVSTEPDYLDVDVVEMDSGALPVGATAQPEADEPQLPLDFHAESDEDVPAEPEYVAAEAGPPTAAIRTRADAEFSDDTGEFEAVEPDVRAAAEPAAVVETDAASISDAAFETDEDTDGLEAIDDGTDHDYEYVDDSSGLEAESDGEPKLADSMSRARTNRYETKTSVAVRERKFAFRKRMLMAMSVLLLASAVASYVVTPSLWWLCGTIGVVTVLYLAYLRRQTRIEEQLRRRRAQRMARSRLGVENTDDQEFDVVPSRLRRPGSVVLEIDDEDPIFEHLEYTRLERDYDLPRAAGQ</sequence>
<evidence type="ECO:0000256" key="2">
    <source>
        <dbReference type="SAM" id="Phobius"/>
    </source>
</evidence>
<evidence type="ECO:0000256" key="1">
    <source>
        <dbReference type="SAM" id="MobiDB-lite"/>
    </source>
</evidence>
<feature type="compositionally biased region" description="Basic and acidic residues" evidence="1">
    <location>
        <begin position="64"/>
        <end position="73"/>
    </location>
</feature>
<feature type="compositionally biased region" description="Acidic residues" evidence="1">
    <location>
        <begin position="74"/>
        <end position="87"/>
    </location>
</feature>
<gene>
    <name evidence="3" type="ORF">MARA_52050</name>
</gene>
<keyword evidence="2" id="KW-0812">Transmembrane</keyword>
<keyword evidence="4" id="KW-1185">Reference proteome</keyword>
<dbReference type="KEGG" id="marz:MARA_52050"/>
<feature type="region of interest" description="Disordered" evidence="1">
    <location>
        <begin position="54"/>
        <end position="87"/>
    </location>
</feature>
<dbReference type="InterPro" id="IPR053779">
    <property type="entry name" value="GlpR"/>
</dbReference>
<feature type="transmembrane region" description="Helical" evidence="2">
    <location>
        <begin position="302"/>
        <end position="320"/>
    </location>
</feature>
<feature type="transmembrane region" description="Helical" evidence="2">
    <location>
        <begin position="280"/>
        <end position="296"/>
    </location>
</feature>
<protein>
    <submittedName>
        <fullName evidence="3">Membrane protein</fullName>
    </submittedName>
</protein>
<keyword evidence="2" id="KW-0472">Membrane</keyword>